<dbReference type="InterPro" id="IPR051401">
    <property type="entry name" value="GtrA_CellWall_Glycosyl"/>
</dbReference>
<feature type="transmembrane region" description="Helical" evidence="6">
    <location>
        <begin position="90"/>
        <end position="113"/>
    </location>
</feature>
<comment type="subcellular location">
    <subcellularLocation>
        <location evidence="1">Membrane</location>
        <topology evidence="1">Multi-pass membrane protein</topology>
    </subcellularLocation>
</comment>
<evidence type="ECO:0000256" key="1">
    <source>
        <dbReference type="ARBA" id="ARBA00004141"/>
    </source>
</evidence>
<evidence type="ECO:0000256" key="5">
    <source>
        <dbReference type="ARBA" id="ARBA00023136"/>
    </source>
</evidence>
<keyword evidence="4 6" id="KW-1133">Transmembrane helix</keyword>
<gene>
    <name evidence="8" type="ORF">SAMN05443638_1522</name>
</gene>
<dbReference type="EMBL" id="FQVM01000052">
    <property type="protein sequence ID" value="SHF18163.1"/>
    <property type="molecule type" value="Genomic_DNA"/>
</dbReference>
<feature type="transmembrane region" description="Helical" evidence="6">
    <location>
        <begin position="52"/>
        <end position="70"/>
    </location>
</feature>
<dbReference type="AlphaFoldDB" id="A0A1M4ZJD8"/>
<dbReference type="PANTHER" id="PTHR38459">
    <property type="entry name" value="PROPHAGE BACTOPRENOL-LINKED GLUCOSE TRANSLOCASE HOMOLOG"/>
    <property type="match status" value="1"/>
</dbReference>
<evidence type="ECO:0000256" key="3">
    <source>
        <dbReference type="ARBA" id="ARBA00022692"/>
    </source>
</evidence>
<evidence type="ECO:0000256" key="2">
    <source>
        <dbReference type="ARBA" id="ARBA00009399"/>
    </source>
</evidence>
<accession>A0A1M4ZJD8</accession>
<keyword evidence="3 6" id="KW-0812">Transmembrane</keyword>
<dbReference type="GO" id="GO:0005886">
    <property type="term" value="C:plasma membrane"/>
    <property type="evidence" value="ECO:0007669"/>
    <property type="project" value="TreeGrafter"/>
</dbReference>
<protein>
    <submittedName>
        <fullName evidence="8">Putative flippase GtrA (Transmembrane translocase of bactoprenol-linked glucose)</fullName>
    </submittedName>
</protein>
<dbReference type="GO" id="GO:0000271">
    <property type="term" value="P:polysaccharide biosynthetic process"/>
    <property type="evidence" value="ECO:0007669"/>
    <property type="project" value="InterPro"/>
</dbReference>
<feature type="domain" description="GtrA/DPMS transmembrane" evidence="7">
    <location>
        <begin position="26"/>
        <end position="139"/>
    </location>
</feature>
<evidence type="ECO:0000313" key="8">
    <source>
        <dbReference type="EMBL" id="SHF18163.1"/>
    </source>
</evidence>
<evidence type="ECO:0000259" key="7">
    <source>
        <dbReference type="Pfam" id="PF04138"/>
    </source>
</evidence>
<comment type="similarity">
    <text evidence="2">Belongs to the GtrA family.</text>
</comment>
<keyword evidence="9" id="KW-1185">Reference proteome</keyword>
<name>A0A1M4ZJD8_9CLOT</name>
<dbReference type="Pfam" id="PF04138">
    <property type="entry name" value="GtrA_DPMS_TM"/>
    <property type="match status" value="1"/>
</dbReference>
<proteinExistence type="inferred from homology"/>
<dbReference type="Proteomes" id="UP000184035">
    <property type="component" value="Unassembled WGS sequence"/>
</dbReference>
<reference evidence="8" key="1">
    <citation type="submission" date="2016-11" db="EMBL/GenBank/DDBJ databases">
        <authorList>
            <person name="Jaros S."/>
            <person name="Januszkiewicz K."/>
            <person name="Wedrychowicz H."/>
        </authorList>
    </citation>
    <scope>NUCLEOTIDE SEQUENCE [LARGE SCALE GENOMIC DNA]</scope>
    <source>
        <strain evidence="8">DSM 2631</strain>
    </source>
</reference>
<evidence type="ECO:0000256" key="4">
    <source>
        <dbReference type="ARBA" id="ARBA00022989"/>
    </source>
</evidence>
<evidence type="ECO:0000313" key="9">
    <source>
        <dbReference type="Proteomes" id="UP000184035"/>
    </source>
</evidence>
<feature type="transmembrane region" description="Helical" evidence="6">
    <location>
        <begin position="119"/>
        <end position="138"/>
    </location>
</feature>
<feature type="transmembrane region" description="Helical" evidence="6">
    <location>
        <begin position="27"/>
        <end position="46"/>
    </location>
</feature>
<organism evidence="8 9">
    <name type="scientific">Clostridium fallax</name>
    <dbReference type="NCBI Taxonomy" id="1533"/>
    <lineage>
        <taxon>Bacteria</taxon>
        <taxon>Bacillati</taxon>
        <taxon>Bacillota</taxon>
        <taxon>Clostridia</taxon>
        <taxon>Eubacteriales</taxon>
        <taxon>Clostridiaceae</taxon>
        <taxon>Clostridium</taxon>
    </lineage>
</organism>
<sequence length="140" mass="16569">MKKTNNLILNFKKFNKLNLFFKETSKFSLVGLLNTLINIAIYNILLFLKFNYITANIIGYIAGMFNSYILNKKWVFKNNCHNNFIIFKFIIVNLISLLINNLTLYLFVSYFFINKNICQIFAIILGFIINFLASKFWTFI</sequence>
<dbReference type="InterPro" id="IPR007267">
    <property type="entry name" value="GtrA_DPMS_TM"/>
</dbReference>
<dbReference type="STRING" id="1533.SAMN05443638_1522"/>
<dbReference type="PANTHER" id="PTHR38459:SF1">
    <property type="entry name" value="PROPHAGE BACTOPRENOL-LINKED GLUCOSE TRANSLOCASE HOMOLOG"/>
    <property type="match status" value="1"/>
</dbReference>
<keyword evidence="5 6" id="KW-0472">Membrane</keyword>
<evidence type="ECO:0000256" key="6">
    <source>
        <dbReference type="SAM" id="Phobius"/>
    </source>
</evidence>